<evidence type="ECO:0000313" key="4">
    <source>
        <dbReference type="Ensembl" id="ENSPTXP00000025085.1"/>
    </source>
</evidence>
<proteinExistence type="predicted"/>
<dbReference type="InterPro" id="IPR043504">
    <property type="entry name" value="Peptidase_S1_PA_chymotrypsin"/>
</dbReference>
<dbReference type="InterPro" id="IPR009003">
    <property type="entry name" value="Peptidase_S1_PA"/>
</dbReference>
<feature type="region of interest" description="Disordered" evidence="2">
    <location>
        <begin position="18"/>
        <end position="37"/>
    </location>
</feature>
<protein>
    <recommendedName>
        <fullName evidence="3">Peptidase S1 domain-containing protein</fullName>
    </recommendedName>
</protein>
<keyword evidence="1" id="KW-1015">Disulfide bond</keyword>
<dbReference type="GO" id="GO:0006508">
    <property type="term" value="P:proteolysis"/>
    <property type="evidence" value="ECO:0007669"/>
    <property type="project" value="InterPro"/>
</dbReference>
<name>A0A670ZQT5_PSETE</name>
<evidence type="ECO:0000256" key="2">
    <source>
        <dbReference type="SAM" id="MobiDB-lite"/>
    </source>
</evidence>
<dbReference type="GO" id="GO:0004252">
    <property type="term" value="F:serine-type endopeptidase activity"/>
    <property type="evidence" value="ECO:0007669"/>
    <property type="project" value="InterPro"/>
</dbReference>
<reference evidence="4" key="1">
    <citation type="submission" date="2025-08" db="UniProtKB">
        <authorList>
            <consortium name="Ensembl"/>
        </authorList>
    </citation>
    <scope>IDENTIFICATION</scope>
</reference>
<evidence type="ECO:0000259" key="3">
    <source>
        <dbReference type="PROSITE" id="PS50240"/>
    </source>
</evidence>
<dbReference type="PROSITE" id="PS50240">
    <property type="entry name" value="TRYPSIN_DOM"/>
    <property type="match status" value="1"/>
</dbReference>
<dbReference type="InterPro" id="IPR001254">
    <property type="entry name" value="Trypsin_dom"/>
</dbReference>
<feature type="compositionally biased region" description="Pro residues" evidence="2">
    <location>
        <begin position="18"/>
        <end position="30"/>
    </location>
</feature>
<evidence type="ECO:0000256" key="1">
    <source>
        <dbReference type="ARBA" id="ARBA00023157"/>
    </source>
</evidence>
<dbReference type="PANTHER" id="PTHR24253">
    <property type="entry name" value="TRANSMEMBRANE PROTEASE SERINE"/>
    <property type="match status" value="1"/>
</dbReference>
<dbReference type="Gene3D" id="2.40.10.10">
    <property type="entry name" value="Trypsin-like serine proteases"/>
    <property type="match status" value="1"/>
</dbReference>
<feature type="domain" description="Peptidase S1" evidence="3">
    <location>
        <begin position="1"/>
        <end position="98"/>
    </location>
</feature>
<evidence type="ECO:0000313" key="5">
    <source>
        <dbReference type="Proteomes" id="UP000472273"/>
    </source>
</evidence>
<dbReference type="SUPFAM" id="SSF50494">
    <property type="entry name" value="Trypsin-like serine proteases"/>
    <property type="match status" value="1"/>
</dbReference>
<dbReference type="Ensembl" id="ENSPTXT00000025857.1">
    <property type="protein sequence ID" value="ENSPTXP00000025085.1"/>
    <property type="gene ID" value="ENSPTXG00000017493.1"/>
</dbReference>
<dbReference type="Pfam" id="PF00089">
    <property type="entry name" value="Trypsin"/>
    <property type="match status" value="1"/>
</dbReference>
<accession>A0A670ZQT5</accession>
<dbReference type="PROSITE" id="PS00135">
    <property type="entry name" value="TRYPSIN_SER"/>
    <property type="match status" value="1"/>
</dbReference>
<dbReference type="Proteomes" id="UP000472273">
    <property type="component" value="Unplaced"/>
</dbReference>
<dbReference type="PANTHER" id="PTHR24253:SF153">
    <property type="entry name" value="SERINE PROTEASE HEPSIN"/>
    <property type="match status" value="1"/>
</dbReference>
<sequence length="154" mass="16048">MRVCVCLCVCDIPPPPPSSPPRYTPDPSPTPFSSFSPLQGDSGGPLMCLPPSHSGHGTPRRWYQVGIVSWGRSCAAPRSPGVYTQVANFHSWLEQTSAHDGRPFRVPQIPASLPLQPPKTDDLWADVESGAGPGAPLAAGLGSATLAVALSALG</sequence>
<keyword evidence="5" id="KW-1185">Reference proteome</keyword>
<dbReference type="InterPro" id="IPR033116">
    <property type="entry name" value="TRYPSIN_SER"/>
</dbReference>
<dbReference type="AlphaFoldDB" id="A0A670ZQT5"/>
<reference evidence="4" key="2">
    <citation type="submission" date="2025-09" db="UniProtKB">
        <authorList>
            <consortium name="Ensembl"/>
        </authorList>
    </citation>
    <scope>IDENTIFICATION</scope>
</reference>
<organism evidence="4 5">
    <name type="scientific">Pseudonaja textilis</name>
    <name type="common">Eastern brown snake</name>
    <dbReference type="NCBI Taxonomy" id="8673"/>
    <lineage>
        <taxon>Eukaryota</taxon>
        <taxon>Metazoa</taxon>
        <taxon>Chordata</taxon>
        <taxon>Craniata</taxon>
        <taxon>Vertebrata</taxon>
        <taxon>Euteleostomi</taxon>
        <taxon>Lepidosauria</taxon>
        <taxon>Squamata</taxon>
        <taxon>Bifurcata</taxon>
        <taxon>Unidentata</taxon>
        <taxon>Episquamata</taxon>
        <taxon>Toxicofera</taxon>
        <taxon>Serpentes</taxon>
        <taxon>Colubroidea</taxon>
        <taxon>Elapidae</taxon>
        <taxon>Hydrophiinae</taxon>
        <taxon>Pseudonaja</taxon>
    </lineage>
</organism>